<gene>
    <name evidence="2" type="ORF">NL394_12255</name>
</gene>
<dbReference type="AlphaFoldDB" id="A0AAX3ED54"/>
<dbReference type="RefSeq" id="WP_069694907.1">
    <property type="nucleotide sequence ID" value="NZ_CP043010.1"/>
</dbReference>
<evidence type="ECO:0000313" key="3">
    <source>
        <dbReference type="Proteomes" id="UP001163293"/>
    </source>
</evidence>
<sequence length="150" mass="15120">MRLHERSSSLAAITAVLSFLLAITGFLDLPTTSAQVTGPGAISHAIALSGEDSDFVGNRPAPSAETGVAADSDQVGHPLPSRSKHCPLNLGLSVACPDVLSSAVAPSSVPEEPGSAYAGGTREQPAGAIPEVPGAPLHPVSLIRLSISRV</sequence>
<feature type="compositionally biased region" description="Low complexity" evidence="1">
    <location>
        <begin position="104"/>
        <end position="113"/>
    </location>
</feature>
<feature type="region of interest" description="Disordered" evidence="1">
    <location>
        <begin position="104"/>
        <end position="133"/>
    </location>
</feature>
<evidence type="ECO:0008006" key="4">
    <source>
        <dbReference type="Google" id="ProtNLM"/>
    </source>
</evidence>
<organism evidence="2 3">
    <name type="scientific">Paenarthrobacter ureafaciens</name>
    <dbReference type="NCBI Taxonomy" id="37931"/>
    <lineage>
        <taxon>Bacteria</taxon>
        <taxon>Bacillati</taxon>
        <taxon>Actinomycetota</taxon>
        <taxon>Actinomycetes</taxon>
        <taxon>Micrococcales</taxon>
        <taxon>Micrococcaceae</taxon>
        <taxon>Paenarthrobacter</taxon>
    </lineage>
</organism>
<proteinExistence type="predicted"/>
<accession>A0AAX3ED54</accession>
<reference evidence="2" key="1">
    <citation type="submission" date="2022-07" db="EMBL/GenBank/DDBJ databases">
        <authorList>
            <person name="Wu T."/>
        </authorList>
    </citation>
    <scope>NUCLEOTIDE SEQUENCE</scope>
    <source>
        <strain evidence="2">SD-1</strain>
    </source>
</reference>
<protein>
    <recommendedName>
        <fullName evidence="4">Secreted protein</fullName>
    </recommendedName>
</protein>
<keyword evidence="3" id="KW-1185">Reference proteome</keyword>
<feature type="region of interest" description="Disordered" evidence="1">
    <location>
        <begin position="53"/>
        <end position="82"/>
    </location>
</feature>
<dbReference type="EMBL" id="CP101185">
    <property type="protein sequence ID" value="UYV95861.1"/>
    <property type="molecule type" value="Genomic_DNA"/>
</dbReference>
<evidence type="ECO:0000256" key="1">
    <source>
        <dbReference type="SAM" id="MobiDB-lite"/>
    </source>
</evidence>
<evidence type="ECO:0000313" key="2">
    <source>
        <dbReference type="EMBL" id="UYV95861.1"/>
    </source>
</evidence>
<dbReference type="Proteomes" id="UP001163293">
    <property type="component" value="Chromosome"/>
</dbReference>
<name>A0AAX3ED54_PAEUR</name>